<dbReference type="InterPro" id="IPR002502">
    <property type="entry name" value="Amidase_domain"/>
</dbReference>
<keyword evidence="5" id="KW-0812">Transmembrane</keyword>
<dbReference type="GO" id="GO:0071555">
    <property type="term" value="P:cell wall organization"/>
    <property type="evidence" value="ECO:0007669"/>
    <property type="project" value="UniProtKB-KW"/>
</dbReference>
<dbReference type="Proteomes" id="UP000273083">
    <property type="component" value="Unassembled WGS sequence"/>
</dbReference>
<accession>A0A3N1XJI7</accession>
<dbReference type="RefSeq" id="WP_123610029.1">
    <property type="nucleotide sequence ID" value="NZ_RJVG01000008.1"/>
</dbReference>
<dbReference type="InterPro" id="IPR051206">
    <property type="entry name" value="NAMLAA_amidase_2"/>
</dbReference>
<dbReference type="SUPFAM" id="SSF55846">
    <property type="entry name" value="N-acetylmuramoyl-L-alanine amidase-like"/>
    <property type="match status" value="1"/>
</dbReference>
<dbReference type="Pfam" id="PF01510">
    <property type="entry name" value="Amidase_2"/>
    <property type="match status" value="1"/>
</dbReference>
<evidence type="ECO:0000256" key="2">
    <source>
        <dbReference type="ARBA" id="ARBA00011901"/>
    </source>
</evidence>
<dbReference type="AlphaFoldDB" id="A0A3N1XJI7"/>
<dbReference type="Gene3D" id="3.40.80.10">
    <property type="entry name" value="Peptidoglycan recognition protein-like"/>
    <property type="match status" value="1"/>
</dbReference>
<dbReference type="PANTHER" id="PTHR30417:SF1">
    <property type="entry name" value="N-ACETYLMURAMOYL-L-ALANINE AMIDASE AMID"/>
    <property type="match status" value="1"/>
</dbReference>
<evidence type="ECO:0000256" key="4">
    <source>
        <dbReference type="ARBA" id="ARBA00023316"/>
    </source>
</evidence>
<dbReference type="GO" id="GO:0008745">
    <property type="term" value="F:N-acetylmuramoyl-L-alanine amidase activity"/>
    <property type="evidence" value="ECO:0007669"/>
    <property type="project" value="UniProtKB-EC"/>
</dbReference>
<dbReference type="InterPro" id="IPR036505">
    <property type="entry name" value="Amidase/PGRP_sf"/>
</dbReference>
<comment type="catalytic activity">
    <reaction evidence="1">
        <text>Hydrolyzes the link between N-acetylmuramoyl residues and L-amino acid residues in certain cell-wall glycopeptides.</text>
        <dbReference type="EC" id="3.5.1.28"/>
    </reaction>
</comment>
<proteinExistence type="predicted"/>
<dbReference type="EC" id="3.5.1.28" evidence="2"/>
<evidence type="ECO:0000256" key="3">
    <source>
        <dbReference type="ARBA" id="ARBA00022801"/>
    </source>
</evidence>
<keyword evidence="3" id="KW-0378">Hydrolase</keyword>
<dbReference type="EMBL" id="RJVG01000008">
    <property type="protein sequence ID" value="ROR26311.1"/>
    <property type="molecule type" value="Genomic_DNA"/>
</dbReference>
<dbReference type="SMART" id="SM00644">
    <property type="entry name" value="Ami_2"/>
    <property type="match status" value="1"/>
</dbReference>
<reference evidence="7 8" key="1">
    <citation type="submission" date="2018-11" db="EMBL/GenBank/DDBJ databases">
        <title>Genomic Encyclopedia of Type Strains, Phase IV (KMG-IV): sequencing the most valuable type-strain genomes for metagenomic binning, comparative biology and taxonomic classification.</title>
        <authorList>
            <person name="Goeker M."/>
        </authorList>
    </citation>
    <scope>NUCLEOTIDE SEQUENCE [LARGE SCALE GENOMIC DNA]</scope>
    <source>
        <strain evidence="7 8">DSM 26537</strain>
    </source>
</reference>
<protein>
    <recommendedName>
        <fullName evidence="2">N-acetylmuramoyl-L-alanine amidase</fullName>
        <ecNumber evidence="2">3.5.1.28</ecNumber>
    </recommendedName>
</protein>
<dbReference type="CDD" id="cd06583">
    <property type="entry name" value="PGRP"/>
    <property type="match status" value="1"/>
</dbReference>
<comment type="caution">
    <text evidence="7">The sequence shown here is derived from an EMBL/GenBank/DDBJ whole genome shotgun (WGS) entry which is preliminary data.</text>
</comment>
<keyword evidence="5" id="KW-1133">Transmembrane helix</keyword>
<keyword evidence="5" id="KW-0472">Membrane</keyword>
<keyword evidence="4" id="KW-0961">Cell wall biogenesis/degradation</keyword>
<dbReference type="GO" id="GO:0009254">
    <property type="term" value="P:peptidoglycan turnover"/>
    <property type="evidence" value="ECO:0007669"/>
    <property type="project" value="TreeGrafter"/>
</dbReference>
<evidence type="ECO:0000313" key="7">
    <source>
        <dbReference type="EMBL" id="ROR26311.1"/>
    </source>
</evidence>
<feature type="transmembrane region" description="Helical" evidence="5">
    <location>
        <begin position="20"/>
        <end position="40"/>
    </location>
</feature>
<evidence type="ECO:0000256" key="5">
    <source>
        <dbReference type="SAM" id="Phobius"/>
    </source>
</evidence>
<keyword evidence="8" id="KW-1185">Reference proteome</keyword>
<evidence type="ECO:0000259" key="6">
    <source>
        <dbReference type="SMART" id="SM00644"/>
    </source>
</evidence>
<dbReference type="PANTHER" id="PTHR30417">
    <property type="entry name" value="N-ACETYLMURAMOYL-L-ALANINE AMIDASE AMID"/>
    <property type="match status" value="1"/>
</dbReference>
<organism evidence="7 8">
    <name type="scientific">Mobilisporobacter senegalensis</name>
    <dbReference type="NCBI Taxonomy" id="1329262"/>
    <lineage>
        <taxon>Bacteria</taxon>
        <taxon>Bacillati</taxon>
        <taxon>Bacillota</taxon>
        <taxon>Clostridia</taxon>
        <taxon>Lachnospirales</taxon>
        <taxon>Lachnospiraceae</taxon>
        <taxon>Mobilisporobacter</taxon>
    </lineage>
</organism>
<evidence type="ECO:0000313" key="8">
    <source>
        <dbReference type="Proteomes" id="UP000273083"/>
    </source>
</evidence>
<dbReference type="OrthoDB" id="9794294at2"/>
<evidence type="ECO:0000256" key="1">
    <source>
        <dbReference type="ARBA" id="ARBA00001561"/>
    </source>
</evidence>
<name>A0A3N1XJI7_9FIRM</name>
<dbReference type="GO" id="GO:0009253">
    <property type="term" value="P:peptidoglycan catabolic process"/>
    <property type="evidence" value="ECO:0007669"/>
    <property type="project" value="InterPro"/>
</dbReference>
<feature type="domain" description="N-acetylmuramoyl-L-alanine amidase" evidence="6">
    <location>
        <begin position="76"/>
        <end position="220"/>
    </location>
</feature>
<gene>
    <name evidence="7" type="ORF">EDD66_10833</name>
</gene>
<sequence>MGRRLTKKEWRARKRIKLLIIISVLLIVIITVLCILGAIFHTNFWKKEKSIYTVSKGTVLKGNYPGDLNLNVQLLTPNEFSRPQTELEKIKGVVVHYTANPGTDALQNRNYFENLKNSGITKVSSHFVIGLNGDIVQCIPTSEIAYASNERNEDTISIEVCHPDETGKFNQESYNSLVRLVAYLVCEYNLEYEAILRHYDVTGKNCPKYFVEHEEKWDNFRRDVFIYIENNKA</sequence>